<dbReference type="Proteomes" id="UP001597342">
    <property type="component" value="Unassembled WGS sequence"/>
</dbReference>
<accession>A0ABW4XUL3</accession>
<dbReference type="RefSeq" id="WP_379829321.1">
    <property type="nucleotide sequence ID" value="NZ_JBHUHU010000001.1"/>
</dbReference>
<evidence type="ECO:0000313" key="3">
    <source>
        <dbReference type="Proteomes" id="UP001597342"/>
    </source>
</evidence>
<feature type="region of interest" description="Disordered" evidence="1">
    <location>
        <begin position="1"/>
        <end position="27"/>
    </location>
</feature>
<dbReference type="EMBL" id="JBHUHU010000001">
    <property type="protein sequence ID" value="MFD2098545.1"/>
    <property type="molecule type" value="Genomic_DNA"/>
</dbReference>
<gene>
    <name evidence="2" type="ORF">ACFSJE_02085</name>
</gene>
<reference evidence="3" key="1">
    <citation type="journal article" date="2019" name="Int. J. Syst. Evol. Microbiol.">
        <title>The Global Catalogue of Microorganisms (GCM) 10K type strain sequencing project: providing services to taxonomists for standard genome sequencing and annotation.</title>
        <authorList>
            <consortium name="The Broad Institute Genomics Platform"/>
            <consortium name="The Broad Institute Genome Sequencing Center for Infectious Disease"/>
            <person name="Wu L."/>
            <person name="Ma J."/>
        </authorList>
    </citation>
    <scope>NUCLEOTIDE SEQUENCE [LARGE SCALE GENOMIC DNA]</scope>
    <source>
        <strain evidence="3">JCM 3389</strain>
    </source>
</reference>
<comment type="caution">
    <text evidence="2">The sequence shown here is derived from an EMBL/GenBank/DDBJ whole genome shotgun (WGS) entry which is preliminary data.</text>
</comment>
<keyword evidence="3" id="KW-1185">Reference proteome</keyword>
<protein>
    <submittedName>
        <fullName evidence="2">Uncharacterized protein</fullName>
    </submittedName>
</protein>
<sequence>MSTQDGQKNCPHCQQGSTDAAPSAPKISRELTPAQVQLLEYVHYLDAPDLVKSLKLLRDITIYHSHEPLDEEEKDALFTVKGLWECIEKITE</sequence>
<evidence type="ECO:0000313" key="2">
    <source>
        <dbReference type="EMBL" id="MFD2098545.1"/>
    </source>
</evidence>
<proteinExistence type="predicted"/>
<feature type="compositionally biased region" description="Polar residues" evidence="1">
    <location>
        <begin position="1"/>
        <end position="20"/>
    </location>
</feature>
<name>A0ABW4XUL3_9FLAO</name>
<evidence type="ECO:0000256" key="1">
    <source>
        <dbReference type="SAM" id="MobiDB-lite"/>
    </source>
</evidence>
<organism evidence="2 3">
    <name type="scientific">Flagellimonas iocasae</name>
    <dbReference type="NCBI Taxonomy" id="2055905"/>
    <lineage>
        <taxon>Bacteria</taxon>
        <taxon>Pseudomonadati</taxon>
        <taxon>Bacteroidota</taxon>
        <taxon>Flavobacteriia</taxon>
        <taxon>Flavobacteriales</taxon>
        <taxon>Flavobacteriaceae</taxon>
        <taxon>Flagellimonas</taxon>
    </lineage>
</organism>